<accession>A0ACB8CKQ6</accession>
<sequence>MDANRDQSFMFGDTYYLGKTIVLLRCVKPTQTVYLHATGFTIKEQQTTLVREADKTFVGIGKMAINDDLEMLKIETDSPLELNESYTLSIEFAGAIRNVPRGIYKSYFVSDNERIAVVSTQFLPTYARWVFPCFDEPSLRTTFDLVVVRPSHYRSFSNMPLSKSEERSRDFVADYFDRTPPMATHSLGFVIGPYVTAGNGMIKVHGTTQQVRNSDYALQVAPKILQYCQDTFGLNYPIPKLDLVSTPILPAPAMDQWGLVTFQDIFLTFRSDDTPFQMKVDSLRVIANKIAQQWMGNLVNMAWWDDMWLKEGISRYITYTAANRADPQTEVSFTILESDSHLAMEADGFNSSAAVSRPLNSPSDIRKHINMVTLSKGAALVRMMAHMVPSNLFRLALTELFKKYSYQSIHPQHLYKEIHTAQKAMYDRVTVNLTTVMPQLLGAPSKNHWLLLNAQETYYYKVNYDRNNWLLLVSQLETDHKVIHEFNRAQLIDDALDLARGGQLQYDLAFDVLEYLPKERHHVPWNAALTNFQKLDPVLRHTKIYKKWKRFVNHLLSNQYERLMSEESKDESMQISVPYSYRPIVFCQAIKHGNQNDFNFLWKHYEMSPNTQERVVLLKALSCTTDLKLLERLLLQLVNKNSGVETTQKAANLLNAISSTSISGSKSVIRFMTDHQDAMFNRFGTLQGLFDSILQTIVDNIRHESELEKLHEIYERTRDVLPSEEEKVQRMIQNAREHIRWTTYFYRDVESWLDKRFVLNHREREHPGQEQQKEQRRGVIYIKHIPHGFYEEEMKKYFSQFGTVTNLRLSRSGKTGGSRGYAFIEFLSEDVAKIVADTMDGSVVPREHVHEGLFRHFRYPFPLRKEVVRTVHNRRRTTESEKRSAHRRLATLERTRAQLRKMGVRCDFVPEVPTELLEPLDSKDTSKASVATDSGLPSFVVDSSDDSITFKTPPGTRKKRKVKPGKPATTLVDVTPSKQATSPKKSAKLLTSPGSKTRRRGPIVSTPHAVSPKLFSGSSGSTAVFFEMYSLDEFKSFYDTGGEWTSDLACVPDLSERCMEAHFASSNRQQHKAHKNALDNDRVGALTITTDGQFGDG</sequence>
<name>A0ACB8CKQ6_DERSI</name>
<protein>
    <submittedName>
        <fullName evidence="1">Uncharacterized protein</fullName>
    </submittedName>
</protein>
<gene>
    <name evidence="1" type="ORF">HPB49_011421</name>
</gene>
<comment type="caution">
    <text evidence="1">The sequence shown here is derived from an EMBL/GenBank/DDBJ whole genome shotgun (WGS) entry which is preliminary data.</text>
</comment>
<keyword evidence="2" id="KW-1185">Reference proteome</keyword>
<proteinExistence type="predicted"/>
<dbReference type="Proteomes" id="UP000821865">
    <property type="component" value="Chromosome 6"/>
</dbReference>
<reference evidence="1" key="1">
    <citation type="submission" date="2020-05" db="EMBL/GenBank/DDBJ databases">
        <title>Large-scale comparative analyses of tick genomes elucidate their genetic diversity and vector capacities.</title>
        <authorList>
            <person name="Jia N."/>
            <person name="Wang J."/>
            <person name="Shi W."/>
            <person name="Du L."/>
            <person name="Sun Y."/>
            <person name="Zhan W."/>
            <person name="Jiang J."/>
            <person name="Wang Q."/>
            <person name="Zhang B."/>
            <person name="Ji P."/>
            <person name="Sakyi L.B."/>
            <person name="Cui X."/>
            <person name="Yuan T."/>
            <person name="Jiang B."/>
            <person name="Yang W."/>
            <person name="Lam T.T.-Y."/>
            <person name="Chang Q."/>
            <person name="Ding S."/>
            <person name="Wang X."/>
            <person name="Zhu J."/>
            <person name="Ruan X."/>
            <person name="Zhao L."/>
            <person name="Wei J."/>
            <person name="Que T."/>
            <person name="Du C."/>
            <person name="Cheng J."/>
            <person name="Dai P."/>
            <person name="Han X."/>
            <person name="Huang E."/>
            <person name="Gao Y."/>
            <person name="Liu J."/>
            <person name="Shao H."/>
            <person name="Ye R."/>
            <person name="Li L."/>
            <person name="Wei W."/>
            <person name="Wang X."/>
            <person name="Wang C."/>
            <person name="Yang T."/>
            <person name="Huo Q."/>
            <person name="Li W."/>
            <person name="Guo W."/>
            <person name="Chen H."/>
            <person name="Zhou L."/>
            <person name="Ni X."/>
            <person name="Tian J."/>
            <person name="Zhou Y."/>
            <person name="Sheng Y."/>
            <person name="Liu T."/>
            <person name="Pan Y."/>
            <person name="Xia L."/>
            <person name="Li J."/>
            <person name="Zhao F."/>
            <person name="Cao W."/>
        </authorList>
    </citation>
    <scope>NUCLEOTIDE SEQUENCE</scope>
    <source>
        <strain evidence="1">Dsil-2018</strain>
    </source>
</reference>
<evidence type="ECO:0000313" key="1">
    <source>
        <dbReference type="EMBL" id="KAH7945506.1"/>
    </source>
</evidence>
<organism evidence="1 2">
    <name type="scientific">Dermacentor silvarum</name>
    <name type="common">Tick</name>
    <dbReference type="NCBI Taxonomy" id="543639"/>
    <lineage>
        <taxon>Eukaryota</taxon>
        <taxon>Metazoa</taxon>
        <taxon>Ecdysozoa</taxon>
        <taxon>Arthropoda</taxon>
        <taxon>Chelicerata</taxon>
        <taxon>Arachnida</taxon>
        <taxon>Acari</taxon>
        <taxon>Parasitiformes</taxon>
        <taxon>Ixodida</taxon>
        <taxon>Ixodoidea</taxon>
        <taxon>Ixodidae</taxon>
        <taxon>Rhipicephalinae</taxon>
        <taxon>Dermacentor</taxon>
    </lineage>
</organism>
<dbReference type="EMBL" id="CM023475">
    <property type="protein sequence ID" value="KAH7945506.1"/>
    <property type="molecule type" value="Genomic_DNA"/>
</dbReference>
<evidence type="ECO:0000313" key="2">
    <source>
        <dbReference type="Proteomes" id="UP000821865"/>
    </source>
</evidence>